<dbReference type="Gene3D" id="3.40.50.2300">
    <property type="match status" value="1"/>
</dbReference>
<name>A0A3N6M6D0_NATCH</name>
<evidence type="ECO:0000259" key="2">
    <source>
        <dbReference type="PROSITE" id="PS50110"/>
    </source>
</evidence>
<dbReference type="AlphaFoldDB" id="A0A3N6M6D0"/>
<dbReference type="GO" id="GO:0000160">
    <property type="term" value="P:phosphorelay signal transduction system"/>
    <property type="evidence" value="ECO:0007669"/>
    <property type="project" value="InterPro"/>
</dbReference>
<comment type="caution">
    <text evidence="3">The sequence shown here is derived from an EMBL/GenBank/DDBJ whole genome shotgun (WGS) entry which is preliminary data.</text>
</comment>
<dbReference type="Proteomes" id="UP000281431">
    <property type="component" value="Unassembled WGS sequence"/>
</dbReference>
<dbReference type="OrthoDB" id="2830at2157"/>
<accession>A0A3N6M6D0</accession>
<evidence type="ECO:0000313" key="4">
    <source>
        <dbReference type="Proteomes" id="UP000281431"/>
    </source>
</evidence>
<dbReference type="SUPFAM" id="SSF52172">
    <property type="entry name" value="CheY-like"/>
    <property type="match status" value="1"/>
</dbReference>
<dbReference type="InterPro" id="IPR011006">
    <property type="entry name" value="CheY-like_superfamily"/>
</dbReference>
<dbReference type="InterPro" id="IPR001789">
    <property type="entry name" value="Sig_transdc_resp-reg_receiver"/>
</dbReference>
<proteinExistence type="predicted"/>
<dbReference type="SMART" id="SM00448">
    <property type="entry name" value="REC"/>
    <property type="match status" value="1"/>
</dbReference>
<keyword evidence="1" id="KW-0597">Phosphoprotein</keyword>
<reference evidence="3 4" key="1">
    <citation type="submission" date="2018-10" db="EMBL/GenBank/DDBJ databases">
        <title>Natrarchaeobius chitinivorans gen. nov., sp. nov., and Natrarchaeobius haloalkaliphilus sp. nov., alkaliphilic, chitin-utilizing haloarchaea from hypersaline alkaline lakes.</title>
        <authorList>
            <person name="Sorokin D.Y."/>
            <person name="Elcheninov A.G."/>
            <person name="Kostrikina N.A."/>
            <person name="Bale N.J."/>
            <person name="Sinninghe Damste J.S."/>
            <person name="Khijniak T.V."/>
            <person name="Kublanov I.V."/>
            <person name="Toshchakov S.V."/>
        </authorList>
    </citation>
    <scope>NUCLEOTIDE SEQUENCE [LARGE SCALE GENOMIC DNA]</scope>
    <source>
        <strain evidence="3 4">AArcht7</strain>
    </source>
</reference>
<protein>
    <submittedName>
        <fullName evidence="3">Response regulator</fullName>
    </submittedName>
</protein>
<dbReference type="Pfam" id="PF00072">
    <property type="entry name" value="Response_reg"/>
    <property type="match status" value="1"/>
</dbReference>
<sequence>MAVNVLIVDTSEATREVLREAISEEFRVVAEAADGAEAIEIAETTHVDVVVMDLAMPGVDGIEATATITELHPDVSVVFCTNATQRETMRSAIEAGGDGYVTKPFENSTIQDAIRDAIS</sequence>
<gene>
    <name evidence="3" type="ORF">EA472_14805</name>
</gene>
<evidence type="ECO:0000256" key="1">
    <source>
        <dbReference type="PROSITE-ProRule" id="PRU00169"/>
    </source>
</evidence>
<organism evidence="3 4">
    <name type="scientific">Natrarchaeobius chitinivorans</name>
    <dbReference type="NCBI Taxonomy" id="1679083"/>
    <lineage>
        <taxon>Archaea</taxon>
        <taxon>Methanobacteriati</taxon>
        <taxon>Methanobacteriota</taxon>
        <taxon>Stenosarchaea group</taxon>
        <taxon>Halobacteria</taxon>
        <taxon>Halobacteriales</taxon>
        <taxon>Natrialbaceae</taxon>
        <taxon>Natrarchaeobius</taxon>
    </lineage>
</organism>
<feature type="domain" description="Response regulatory" evidence="2">
    <location>
        <begin position="4"/>
        <end position="118"/>
    </location>
</feature>
<dbReference type="PANTHER" id="PTHR43228:SF1">
    <property type="entry name" value="TWO-COMPONENT RESPONSE REGULATOR ARR22"/>
    <property type="match status" value="1"/>
</dbReference>
<dbReference type="InterPro" id="IPR052048">
    <property type="entry name" value="ST_Response_Regulator"/>
</dbReference>
<dbReference type="EMBL" id="REFZ01000010">
    <property type="protein sequence ID" value="RQG99143.1"/>
    <property type="molecule type" value="Genomic_DNA"/>
</dbReference>
<dbReference type="PANTHER" id="PTHR43228">
    <property type="entry name" value="TWO-COMPONENT RESPONSE REGULATOR"/>
    <property type="match status" value="1"/>
</dbReference>
<keyword evidence="4" id="KW-1185">Reference proteome</keyword>
<dbReference type="PROSITE" id="PS50110">
    <property type="entry name" value="RESPONSE_REGULATORY"/>
    <property type="match status" value="1"/>
</dbReference>
<evidence type="ECO:0000313" key="3">
    <source>
        <dbReference type="EMBL" id="RQG99143.1"/>
    </source>
</evidence>
<feature type="modified residue" description="4-aspartylphosphate" evidence="1">
    <location>
        <position position="53"/>
    </location>
</feature>